<evidence type="ECO:0000256" key="5">
    <source>
        <dbReference type="ARBA" id="ARBA00022692"/>
    </source>
</evidence>
<dbReference type="EC" id="7.2.1.3" evidence="11"/>
<keyword evidence="5 12" id="KW-0812">Transmembrane</keyword>
<accession>A0A9Q0NAJ6</accession>
<feature type="transmembrane region" description="Helical" evidence="12">
    <location>
        <begin position="439"/>
        <end position="460"/>
    </location>
</feature>
<comment type="caution">
    <text evidence="14">The sequence shown here is derived from an EMBL/GenBank/DDBJ whole genome shotgun (WGS) entry which is preliminary data.</text>
</comment>
<feature type="transmembrane region" description="Helical" evidence="12">
    <location>
        <begin position="292"/>
        <end position="312"/>
    </location>
</feature>
<comment type="cofactor">
    <cofactor evidence="1">
        <name>heme b</name>
        <dbReference type="ChEBI" id="CHEBI:60344"/>
    </cofactor>
</comment>
<dbReference type="Pfam" id="PF03188">
    <property type="entry name" value="Cytochrom_B561"/>
    <property type="match status" value="2"/>
</dbReference>
<dbReference type="AlphaFoldDB" id="A0A9Q0NAJ6"/>
<evidence type="ECO:0000256" key="4">
    <source>
        <dbReference type="ARBA" id="ARBA00022617"/>
    </source>
</evidence>
<gene>
    <name evidence="14" type="primary">CYB561D1</name>
    <name evidence="14" type="ORF">Bhyg_01281</name>
</gene>
<feature type="transmembrane region" description="Helical" evidence="12">
    <location>
        <begin position="364"/>
        <end position="384"/>
    </location>
</feature>
<keyword evidence="7" id="KW-0249">Electron transport</keyword>
<evidence type="ECO:0000256" key="6">
    <source>
        <dbReference type="ARBA" id="ARBA00022723"/>
    </source>
</evidence>
<evidence type="ECO:0000259" key="13">
    <source>
        <dbReference type="PROSITE" id="PS50939"/>
    </source>
</evidence>
<dbReference type="GO" id="GO:0016020">
    <property type="term" value="C:membrane"/>
    <property type="evidence" value="ECO:0007669"/>
    <property type="project" value="UniProtKB-SubCell"/>
</dbReference>
<keyword evidence="4" id="KW-0349">Heme</keyword>
<dbReference type="Gene3D" id="1.20.120.1770">
    <property type="match status" value="2"/>
</dbReference>
<dbReference type="EMBL" id="WJQU01000001">
    <property type="protein sequence ID" value="KAJ6646071.1"/>
    <property type="molecule type" value="Genomic_DNA"/>
</dbReference>
<feature type="transmembrane region" description="Helical" evidence="12">
    <location>
        <begin position="396"/>
        <end position="418"/>
    </location>
</feature>
<comment type="subcellular location">
    <subcellularLocation>
        <location evidence="2">Membrane</location>
        <topology evidence="2">Multi-pass membrane protein</topology>
    </subcellularLocation>
</comment>
<dbReference type="PROSITE" id="PS50939">
    <property type="entry name" value="CYTOCHROME_B561"/>
    <property type="match status" value="2"/>
</dbReference>
<keyword evidence="6" id="KW-0479">Metal-binding</keyword>
<evidence type="ECO:0000256" key="11">
    <source>
        <dbReference type="ARBA" id="ARBA00024225"/>
    </source>
</evidence>
<feature type="transmembrane region" description="Helical" evidence="12">
    <location>
        <begin position="210"/>
        <end position="232"/>
    </location>
</feature>
<dbReference type="PANTHER" id="PTHR15422:SF45">
    <property type="entry name" value="CYTOCHROME B561 DOMAIN-CONTAINING PROTEIN"/>
    <property type="match status" value="1"/>
</dbReference>
<dbReference type="GO" id="GO:0140575">
    <property type="term" value="F:transmembrane monodehydroascorbate reductase activity"/>
    <property type="evidence" value="ECO:0007669"/>
    <property type="project" value="InterPro"/>
</dbReference>
<keyword evidence="10 12" id="KW-0472">Membrane</keyword>
<organism evidence="14 15">
    <name type="scientific">Pseudolycoriella hygida</name>
    <dbReference type="NCBI Taxonomy" id="35572"/>
    <lineage>
        <taxon>Eukaryota</taxon>
        <taxon>Metazoa</taxon>
        <taxon>Ecdysozoa</taxon>
        <taxon>Arthropoda</taxon>
        <taxon>Hexapoda</taxon>
        <taxon>Insecta</taxon>
        <taxon>Pterygota</taxon>
        <taxon>Neoptera</taxon>
        <taxon>Endopterygota</taxon>
        <taxon>Diptera</taxon>
        <taxon>Nematocera</taxon>
        <taxon>Sciaroidea</taxon>
        <taxon>Sciaridae</taxon>
        <taxon>Pseudolycoriella</taxon>
    </lineage>
</organism>
<dbReference type="InterPro" id="IPR045150">
    <property type="entry name" value="CYB561D1/2"/>
</dbReference>
<feature type="transmembrane region" description="Helical" evidence="12">
    <location>
        <begin position="69"/>
        <end position="91"/>
    </location>
</feature>
<evidence type="ECO:0000256" key="10">
    <source>
        <dbReference type="ARBA" id="ARBA00023136"/>
    </source>
</evidence>
<feature type="transmembrane region" description="Helical" evidence="12">
    <location>
        <begin position="466"/>
        <end position="486"/>
    </location>
</feature>
<dbReference type="SMART" id="SM00665">
    <property type="entry name" value="B561"/>
    <property type="match status" value="2"/>
</dbReference>
<feature type="transmembrane region" description="Helical" evidence="12">
    <location>
        <begin position="178"/>
        <end position="198"/>
    </location>
</feature>
<evidence type="ECO:0000256" key="1">
    <source>
        <dbReference type="ARBA" id="ARBA00001970"/>
    </source>
</evidence>
<dbReference type="CDD" id="cd08761">
    <property type="entry name" value="Cyt_b561_CYB561D2_like"/>
    <property type="match status" value="2"/>
</dbReference>
<keyword evidence="8 12" id="KW-1133">Transmembrane helix</keyword>
<evidence type="ECO:0000313" key="15">
    <source>
        <dbReference type="Proteomes" id="UP001151699"/>
    </source>
</evidence>
<feature type="transmembrane region" description="Helical" evidence="12">
    <location>
        <begin position="137"/>
        <end position="158"/>
    </location>
</feature>
<sequence>MVQNKVTEDGIPMTVVSTDKYKTRKYKYLTVTTQFYILKDRGGSERHRNYSNNATEYPNSFSYRYWLSVWYNVTVHAALSAVTCFVTYICFYKGMVLFSWHPTLMLIGFLVLMTEAMLTFNPINLPTRELGYRSRVFVHWVLQVVSTCAITASFVIIILNKIHLGKNHFTSNHGKVGLTTIIMSGVSVGFGILAKFSYQFRHYLPLNMKMIHSVLAICCYILAIAAISLGLLTPWFLENVSYPWIYGLIGVVVYVGQYTILKPFLAIVLTVDIECDDMKSNHREETYLTWKTMLYNATIHSAVVGFTVYITILCFSKGTTLFSYHPSLMLAGFLICTTEAILCFSSENIFTRYCNHKQRMTLHWILQTIGASLIGIAFAVIIASKNSNKKRHFATWHGIFGLVAIVASVLAIFGGVVAKYSFSLRQIIRPVTIKVLHSLFGVVVYSLMIFTVLLGVYSNWFKRNSSMTGLVVSNVIILFIVQYVLVQPIQLIYGRIKNIYLRSNLYSESDPQ</sequence>
<reference evidence="14" key="1">
    <citation type="submission" date="2022-07" db="EMBL/GenBank/DDBJ databases">
        <authorList>
            <person name="Trinca V."/>
            <person name="Uliana J.V.C."/>
            <person name="Torres T.T."/>
            <person name="Ward R.J."/>
            <person name="Monesi N."/>
        </authorList>
    </citation>
    <scope>NUCLEOTIDE SEQUENCE</scope>
    <source>
        <strain evidence="14">HSMRA1968</strain>
        <tissue evidence="14">Whole embryos</tissue>
    </source>
</reference>
<dbReference type="OrthoDB" id="432881at2759"/>
<dbReference type="Proteomes" id="UP001151699">
    <property type="component" value="Chromosome A"/>
</dbReference>
<evidence type="ECO:0000256" key="8">
    <source>
        <dbReference type="ARBA" id="ARBA00022989"/>
    </source>
</evidence>
<keyword evidence="15" id="KW-1185">Reference proteome</keyword>
<evidence type="ECO:0000256" key="7">
    <source>
        <dbReference type="ARBA" id="ARBA00022982"/>
    </source>
</evidence>
<evidence type="ECO:0000313" key="14">
    <source>
        <dbReference type="EMBL" id="KAJ6646071.1"/>
    </source>
</evidence>
<evidence type="ECO:0000256" key="2">
    <source>
        <dbReference type="ARBA" id="ARBA00004141"/>
    </source>
</evidence>
<keyword evidence="9" id="KW-0408">Iron</keyword>
<feature type="domain" description="Cytochrome b561" evidence="13">
    <location>
        <begin position="291"/>
        <end position="492"/>
    </location>
</feature>
<proteinExistence type="predicted"/>
<dbReference type="InterPro" id="IPR006593">
    <property type="entry name" value="Cyt_b561/ferric_Rdtase_TM"/>
</dbReference>
<evidence type="ECO:0000256" key="3">
    <source>
        <dbReference type="ARBA" id="ARBA00022448"/>
    </source>
</evidence>
<feature type="transmembrane region" description="Helical" evidence="12">
    <location>
        <begin position="324"/>
        <end position="344"/>
    </location>
</feature>
<evidence type="ECO:0000256" key="12">
    <source>
        <dbReference type="SAM" id="Phobius"/>
    </source>
</evidence>
<dbReference type="PANTHER" id="PTHR15422">
    <property type="entry name" value="OS05G0565100 PROTEIN"/>
    <property type="match status" value="1"/>
</dbReference>
<feature type="transmembrane region" description="Helical" evidence="12">
    <location>
        <begin position="244"/>
        <end position="271"/>
    </location>
</feature>
<protein>
    <recommendedName>
        <fullName evidence="11">ascorbate ferrireductase (transmembrane)</fullName>
        <ecNumber evidence="11">7.2.1.3</ecNumber>
    </recommendedName>
</protein>
<feature type="domain" description="Cytochrome b561" evidence="13">
    <location>
        <begin position="70"/>
        <end position="271"/>
    </location>
</feature>
<dbReference type="GO" id="GO:0140571">
    <property type="term" value="F:transmembrane ascorbate ferrireductase activity"/>
    <property type="evidence" value="ECO:0007669"/>
    <property type="project" value="UniProtKB-EC"/>
</dbReference>
<feature type="transmembrane region" description="Helical" evidence="12">
    <location>
        <begin position="103"/>
        <end position="125"/>
    </location>
</feature>
<keyword evidence="3" id="KW-0813">Transport</keyword>
<dbReference type="GO" id="GO:0046872">
    <property type="term" value="F:metal ion binding"/>
    <property type="evidence" value="ECO:0007669"/>
    <property type="project" value="UniProtKB-KW"/>
</dbReference>
<evidence type="ECO:0000256" key="9">
    <source>
        <dbReference type="ARBA" id="ARBA00023004"/>
    </source>
</evidence>
<name>A0A9Q0NAJ6_9DIPT</name>